<evidence type="ECO:0000313" key="6">
    <source>
        <dbReference type="RefSeq" id="XP_022328764.1"/>
    </source>
</evidence>
<keyword evidence="4" id="KW-1185">Reference proteome</keyword>
<dbReference type="OrthoDB" id="6136516at2759"/>
<keyword evidence="3" id="KW-0732">Signal</keyword>
<feature type="transmembrane region" description="Helical" evidence="2">
    <location>
        <begin position="138"/>
        <end position="161"/>
    </location>
</feature>
<feature type="signal peptide" evidence="3">
    <location>
        <begin position="1"/>
        <end position="28"/>
    </location>
</feature>
<dbReference type="Proteomes" id="UP000694844">
    <property type="component" value="Chromosome 4"/>
</dbReference>
<feature type="transmembrane region" description="Helical" evidence="2">
    <location>
        <begin position="80"/>
        <end position="98"/>
    </location>
</feature>
<evidence type="ECO:0000313" key="4">
    <source>
        <dbReference type="Proteomes" id="UP000694844"/>
    </source>
</evidence>
<keyword evidence="2" id="KW-0472">Membrane</keyword>
<evidence type="ECO:0000256" key="1">
    <source>
        <dbReference type="SAM" id="MobiDB-lite"/>
    </source>
</evidence>
<accession>A0A8B8DLX0</accession>
<evidence type="ECO:0000256" key="3">
    <source>
        <dbReference type="SAM" id="SignalP"/>
    </source>
</evidence>
<reference evidence="5 6" key="1">
    <citation type="submission" date="2025-04" db="UniProtKB">
        <authorList>
            <consortium name="RefSeq"/>
        </authorList>
    </citation>
    <scope>IDENTIFICATION</scope>
    <source>
        <tissue evidence="5 6">Whole sample</tissue>
    </source>
</reference>
<evidence type="ECO:0000313" key="5">
    <source>
        <dbReference type="RefSeq" id="XP_022328763.1"/>
    </source>
</evidence>
<sequence>MVCCGEGSGWAKLSWGFVLLASLFQVVAWSTSSWMIGTSGSTTIRVGLWKTRTCTSTCTESSLDNSYKNDAFRATQAMETIAFILFLLVPILMGVYVMSDRLRTPTMAGWCMAGCFVTAAFLLMGLISWLVYVADPWAVSYSLGFSVISLFLVIIAGLLLIPDVDETNSYKLCADCTASGSGSKPRSVSPDDSISRPASRNDRTTGLKSRSDYDHAPRPMLTPVEGSGGADRNLRPATFNNISPLTLQRDRVGY</sequence>
<dbReference type="AlphaFoldDB" id="A0A8B8DLX0"/>
<protein>
    <submittedName>
        <fullName evidence="5 6">Uncharacterized protein LOC111127805</fullName>
    </submittedName>
</protein>
<feature type="chain" id="PRO_5044666310" evidence="3">
    <location>
        <begin position="29"/>
        <end position="254"/>
    </location>
</feature>
<evidence type="ECO:0000256" key="2">
    <source>
        <dbReference type="SAM" id="Phobius"/>
    </source>
</evidence>
<feature type="compositionally biased region" description="Basic and acidic residues" evidence="1">
    <location>
        <begin position="199"/>
        <end position="217"/>
    </location>
</feature>
<feature type="compositionally biased region" description="Polar residues" evidence="1">
    <location>
        <begin position="178"/>
        <end position="198"/>
    </location>
</feature>
<dbReference type="KEGG" id="cvn:111127805"/>
<organism evidence="4 5">
    <name type="scientific">Crassostrea virginica</name>
    <name type="common">Eastern oyster</name>
    <dbReference type="NCBI Taxonomy" id="6565"/>
    <lineage>
        <taxon>Eukaryota</taxon>
        <taxon>Metazoa</taxon>
        <taxon>Spiralia</taxon>
        <taxon>Lophotrochozoa</taxon>
        <taxon>Mollusca</taxon>
        <taxon>Bivalvia</taxon>
        <taxon>Autobranchia</taxon>
        <taxon>Pteriomorphia</taxon>
        <taxon>Ostreida</taxon>
        <taxon>Ostreoidea</taxon>
        <taxon>Ostreidae</taxon>
        <taxon>Crassostrea</taxon>
    </lineage>
</organism>
<feature type="transmembrane region" description="Helical" evidence="2">
    <location>
        <begin position="110"/>
        <end position="132"/>
    </location>
</feature>
<keyword evidence="2" id="KW-0812">Transmembrane</keyword>
<dbReference type="RefSeq" id="XP_022328764.1">
    <property type="nucleotide sequence ID" value="XM_022473056.1"/>
</dbReference>
<feature type="region of interest" description="Disordered" evidence="1">
    <location>
        <begin position="176"/>
        <end position="237"/>
    </location>
</feature>
<dbReference type="RefSeq" id="XP_022328763.1">
    <property type="nucleotide sequence ID" value="XM_022473055.1"/>
</dbReference>
<proteinExistence type="predicted"/>
<keyword evidence="2" id="KW-1133">Transmembrane helix</keyword>
<dbReference type="GeneID" id="111127805"/>
<gene>
    <name evidence="5 6" type="primary">LOC111127805</name>
</gene>
<name>A0A8B8DLX0_CRAVI</name>